<accession>A0AAN9B655</accession>
<name>A0AAN9B655_9CAEN</name>
<protein>
    <submittedName>
        <fullName evidence="2">Uncharacterized protein</fullName>
    </submittedName>
</protein>
<dbReference type="Proteomes" id="UP001374579">
    <property type="component" value="Unassembled WGS sequence"/>
</dbReference>
<evidence type="ECO:0000313" key="3">
    <source>
        <dbReference type="Proteomes" id="UP001374579"/>
    </source>
</evidence>
<dbReference type="AlphaFoldDB" id="A0AAN9B655"/>
<gene>
    <name evidence="2" type="ORF">V1264_003665</name>
</gene>
<sequence>MELQLPSSPRRDMVMKAPSKHPPVPPLFKAGELSSGRQWENDKRLVEGELSSGRQGENDKRLVEGELSSGRQGENDKRLVEGELSSGRQGENDKRLVEGELSSGRQGENDKRLVEGELSSGRQGENDKRLVEGELSSGRQGENDKGGVEGEGNGEHWFFNMKVHHPPSHNYAPSQPQPRKNHHLDPVRQTKASRGHAKKSREQSRATCNQGRAAKPLVNRHRKLGAIDTPSPTIPSPAELREQIDIQTARSIGDSLIFHNIPERCEDTPEAEVVKFCQDYLVGRRRINHVHFGHVHKMEDRFGKDAPITARFTLTMPGPADQPDEEKYQPLPYIPPVPRRKLPILRGKNRRQTVYSADL</sequence>
<evidence type="ECO:0000313" key="2">
    <source>
        <dbReference type="EMBL" id="KAK7099537.1"/>
    </source>
</evidence>
<feature type="region of interest" description="Disordered" evidence="1">
    <location>
        <begin position="1"/>
        <end position="210"/>
    </location>
</feature>
<comment type="caution">
    <text evidence="2">The sequence shown here is derived from an EMBL/GenBank/DDBJ whole genome shotgun (WGS) entry which is preliminary data.</text>
</comment>
<dbReference type="EMBL" id="JBAMIC010000012">
    <property type="protein sequence ID" value="KAK7099537.1"/>
    <property type="molecule type" value="Genomic_DNA"/>
</dbReference>
<reference evidence="2 3" key="1">
    <citation type="submission" date="2024-02" db="EMBL/GenBank/DDBJ databases">
        <title>Chromosome-scale genome assembly of the rough periwinkle Littorina saxatilis.</title>
        <authorList>
            <person name="De Jode A."/>
            <person name="Faria R."/>
            <person name="Formenti G."/>
            <person name="Sims Y."/>
            <person name="Smith T.P."/>
            <person name="Tracey A."/>
            <person name="Wood J.M.D."/>
            <person name="Zagrodzka Z.B."/>
            <person name="Johannesson K."/>
            <person name="Butlin R.K."/>
            <person name="Leder E.H."/>
        </authorList>
    </citation>
    <scope>NUCLEOTIDE SEQUENCE [LARGE SCALE GENOMIC DNA]</scope>
    <source>
        <strain evidence="2">Snail1</strain>
        <tissue evidence="2">Muscle</tissue>
    </source>
</reference>
<proteinExistence type="predicted"/>
<organism evidence="2 3">
    <name type="scientific">Littorina saxatilis</name>
    <dbReference type="NCBI Taxonomy" id="31220"/>
    <lineage>
        <taxon>Eukaryota</taxon>
        <taxon>Metazoa</taxon>
        <taxon>Spiralia</taxon>
        <taxon>Lophotrochozoa</taxon>
        <taxon>Mollusca</taxon>
        <taxon>Gastropoda</taxon>
        <taxon>Caenogastropoda</taxon>
        <taxon>Littorinimorpha</taxon>
        <taxon>Littorinoidea</taxon>
        <taxon>Littorinidae</taxon>
        <taxon>Littorina</taxon>
    </lineage>
</organism>
<evidence type="ECO:0000256" key="1">
    <source>
        <dbReference type="SAM" id="MobiDB-lite"/>
    </source>
</evidence>
<keyword evidence="3" id="KW-1185">Reference proteome</keyword>